<dbReference type="Proteomes" id="UP000288859">
    <property type="component" value="Unassembled WGS sequence"/>
</dbReference>
<feature type="transmembrane region" description="Helical" evidence="4">
    <location>
        <begin position="131"/>
        <end position="150"/>
    </location>
</feature>
<reference evidence="6 7" key="1">
    <citation type="submission" date="2017-03" db="EMBL/GenBank/DDBJ databases">
        <title>Genomes of endolithic fungi from Antarctica.</title>
        <authorList>
            <person name="Coleine C."/>
            <person name="Masonjones S."/>
            <person name="Stajich J.E."/>
        </authorList>
    </citation>
    <scope>NUCLEOTIDE SEQUENCE [LARGE SCALE GENOMIC DNA]</scope>
    <source>
        <strain evidence="6 7">CCFEE 6314</strain>
    </source>
</reference>
<feature type="transmembrane region" description="Helical" evidence="4">
    <location>
        <begin position="97"/>
        <end position="119"/>
    </location>
</feature>
<dbReference type="PANTHER" id="PTHR11360">
    <property type="entry name" value="MONOCARBOXYLATE TRANSPORTER"/>
    <property type="match status" value="1"/>
</dbReference>
<feature type="transmembrane region" description="Helical" evidence="4">
    <location>
        <begin position="258"/>
        <end position="280"/>
    </location>
</feature>
<dbReference type="EMBL" id="NAJM01000001">
    <property type="protein sequence ID" value="RVX75993.1"/>
    <property type="molecule type" value="Genomic_DNA"/>
</dbReference>
<comment type="subcellular location">
    <subcellularLocation>
        <location evidence="1">Membrane</location>
        <topology evidence="1">Multi-pass membrane protein</topology>
    </subcellularLocation>
</comment>
<feature type="transmembrane region" description="Helical" evidence="4">
    <location>
        <begin position="56"/>
        <end position="77"/>
    </location>
</feature>
<comment type="similarity">
    <text evidence="2">Belongs to the major facilitator superfamily. Monocarboxylate porter (TC 2.A.1.13) family.</text>
</comment>
<evidence type="ECO:0000256" key="4">
    <source>
        <dbReference type="SAM" id="Phobius"/>
    </source>
</evidence>
<keyword evidence="4" id="KW-0812">Transmembrane</keyword>
<feature type="transmembrane region" description="Helical" evidence="4">
    <location>
        <begin position="292"/>
        <end position="309"/>
    </location>
</feature>
<dbReference type="OrthoDB" id="6499973at2759"/>
<dbReference type="SUPFAM" id="SSF103473">
    <property type="entry name" value="MFS general substrate transporter"/>
    <property type="match status" value="1"/>
</dbReference>
<evidence type="ECO:0000259" key="5">
    <source>
        <dbReference type="PROSITE" id="PS50850"/>
    </source>
</evidence>
<feature type="domain" description="Major facilitator superfamily (MFS) profile" evidence="5">
    <location>
        <begin position="56"/>
        <end position="437"/>
    </location>
</feature>
<gene>
    <name evidence="6" type="ORF">B0A52_00350</name>
</gene>
<feature type="transmembrane region" description="Helical" evidence="4">
    <location>
        <begin position="321"/>
        <end position="341"/>
    </location>
</feature>
<dbReference type="Pfam" id="PF07690">
    <property type="entry name" value="MFS_1"/>
    <property type="match status" value="1"/>
</dbReference>
<feature type="transmembrane region" description="Helical" evidence="4">
    <location>
        <begin position="347"/>
        <end position="367"/>
    </location>
</feature>
<feature type="compositionally biased region" description="Basic and acidic residues" evidence="3">
    <location>
        <begin position="1"/>
        <end position="10"/>
    </location>
</feature>
<feature type="transmembrane region" description="Helical" evidence="4">
    <location>
        <begin position="216"/>
        <end position="237"/>
    </location>
</feature>
<feature type="transmembrane region" description="Helical" evidence="4">
    <location>
        <begin position="184"/>
        <end position="204"/>
    </location>
</feature>
<dbReference type="GO" id="GO:0016020">
    <property type="term" value="C:membrane"/>
    <property type="evidence" value="ECO:0007669"/>
    <property type="project" value="UniProtKB-SubCell"/>
</dbReference>
<accession>A0A438NJU3</accession>
<evidence type="ECO:0000256" key="2">
    <source>
        <dbReference type="ARBA" id="ARBA00006727"/>
    </source>
</evidence>
<protein>
    <recommendedName>
        <fullName evidence="5">Major facilitator superfamily (MFS) profile domain-containing protein</fullName>
    </recommendedName>
</protein>
<dbReference type="VEuPathDB" id="FungiDB:PV10_00916"/>
<dbReference type="Gene3D" id="1.20.1250.20">
    <property type="entry name" value="MFS general substrate transporter like domains"/>
    <property type="match status" value="2"/>
</dbReference>
<feature type="transmembrane region" description="Helical" evidence="4">
    <location>
        <begin position="379"/>
        <end position="396"/>
    </location>
</feature>
<evidence type="ECO:0000256" key="3">
    <source>
        <dbReference type="SAM" id="MobiDB-lite"/>
    </source>
</evidence>
<dbReference type="InterPro" id="IPR036259">
    <property type="entry name" value="MFS_trans_sf"/>
</dbReference>
<feature type="transmembrane region" description="Helical" evidence="4">
    <location>
        <begin position="156"/>
        <end position="177"/>
    </location>
</feature>
<sequence>MDDSSTKIESLRNQQEANEEPNAKIVTTKDPTVDTEPGTDKDAILQSPAPDGGLRAWLVVCGASFILFVGLGYANSFGVILEYYMSHQLSDLSPDDISWIGSIAAFLQFFAGAIGGPLFDRYGAWIIRPAAVGFVFILMMTSLCTEYWQFMLVQGVILGIFLGILTFPAMAAVLQYFDKKKGIALGLSVSGSSIGGVVIPIVISRLLNRTTLGFGWTFRILGFISLPFLVFSCIAIKSRLPPKKTNFFLPSAFKERRYTILIIAAFFIFIGMWAPLFYLPAYAVSQGMSPTMAGYLLAIINGASTFGRVIPGMLADKFGRLNIFCGGSLSTAVVLFCWTQATSSTGLVVYSVAAGFTTGSIISGLTVAFSDCTIDTQSVGTFIGMGMGVSSISVLIGPPINGALLDSAGGYKNLSYFSASMCLLGGILAFLCKAATPKGLWGRV</sequence>
<dbReference type="InterPro" id="IPR050327">
    <property type="entry name" value="Proton-linked_MCT"/>
</dbReference>
<keyword evidence="4" id="KW-1133">Transmembrane helix</keyword>
<evidence type="ECO:0000313" key="6">
    <source>
        <dbReference type="EMBL" id="RVX75993.1"/>
    </source>
</evidence>
<dbReference type="PANTHER" id="PTHR11360:SF319">
    <property type="entry name" value="MAJOR FACILITATOR SUPERFAMILY (MFS) PROFILE DOMAIN-CONTAINING PROTEIN"/>
    <property type="match status" value="1"/>
</dbReference>
<comment type="caution">
    <text evidence="6">The sequence shown here is derived from an EMBL/GenBank/DDBJ whole genome shotgun (WGS) entry which is preliminary data.</text>
</comment>
<name>A0A438NJU3_EXOME</name>
<dbReference type="GO" id="GO:0022857">
    <property type="term" value="F:transmembrane transporter activity"/>
    <property type="evidence" value="ECO:0007669"/>
    <property type="project" value="InterPro"/>
</dbReference>
<dbReference type="InterPro" id="IPR020846">
    <property type="entry name" value="MFS_dom"/>
</dbReference>
<feature type="transmembrane region" description="Helical" evidence="4">
    <location>
        <begin position="416"/>
        <end position="436"/>
    </location>
</feature>
<dbReference type="PROSITE" id="PS50850">
    <property type="entry name" value="MFS"/>
    <property type="match status" value="1"/>
</dbReference>
<organism evidence="6 7">
    <name type="scientific">Exophiala mesophila</name>
    <name type="common">Black yeast-like fungus</name>
    <dbReference type="NCBI Taxonomy" id="212818"/>
    <lineage>
        <taxon>Eukaryota</taxon>
        <taxon>Fungi</taxon>
        <taxon>Dikarya</taxon>
        <taxon>Ascomycota</taxon>
        <taxon>Pezizomycotina</taxon>
        <taxon>Eurotiomycetes</taxon>
        <taxon>Chaetothyriomycetidae</taxon>
        <taxon>Chaetothyriales</taxon>
        <taxon>Herpotrichiellaceae</taxon>
        <taxon>Exophiala</taxon>
    </lineage>
</organism>
<feature type="region of interest" description="Disordered" evidence="3">
    <location>
        <begin position="1"/>
        <end position="41"/>
    </location>
</feature>
<dbReference type="InterPro" id="IPR011701">
    <property type="entry name" value="MFS"/>
</dbReference>
<dbReference type="PRINTS" id="PR00173">
    <property type="entry name" value="EDTRNSPORT"/>
</dbReference>
<proteinExistence type="inferred from homology"/>
<dbReference type="AlphaFoldDB" id="A0A438NJU3"/>
<dbReference type="CDD" id="cd17352">
    <property type="entry name" value="MFS_MCT_SLC16"/>
    <property type="match status" value="1"/>
</dbReference>
<evidence type="ECO:0000313" key="7">
    <source>
        <dbReference type="Proteomes" id="UP000288859"/>
    </source>
</evidence>
<keyword evidence="4" id="KW-0472">Membrane</keyword>
<evidence type="ECO:0000256" key="1">
    <source>
        <dbReference type="ARBA" id="ARBA00004141"/>
    </source>
</evidence>